<dbReference type="EC" id="3.1.3.7" evidence="1"/>
<dbReference type="GO" id="GO:0008441">
    <property type="term" value="F:3'(2'),5'-bisphosphate nucleotidase activity"/>
    <property type="evidence" value="ECO:0007669"/>
    <property type="project" value="UniProtKB-EC"/>
</dbReference>
<dbReference type="InterPro" id="IPR050725">
    <property type="entry name" value="CysQ/Inositol_MonoPase"/>
</dbReference>
<evidence type="ECO:0000313" key="1">
    <source>
        <dbReference type="EMBL" id="NOV97579.1"/>
    </source>
</evidence>
<organism evidence="1 2">
    <name type="scientific">Isoptericola halotolerans</name>
    <dbReference type="NCBI Taxonomy" id="300560"/>
    <lineage>
        <taxon>Bacteria</taxon>
        <taxon>Bacillati</taxon>
        <taxon>Actinomycetota</taxon>
        <taxon>Actinomycetes</taxon>
        <taxon>Micrococcales</taxon>
        <taxon>Promicromonosporaceae</taxon>
        <taxon>Isoptericola</taxon>
    </lineage>
</organism>
<proteinExistence type="predicted"/>
<sequence length="299" mass="30951">MTTITPAYPERVLDDAALAAALAEGAGSVLLALRAETDAAGGTFEPRVFKDAGDAAAQSWLAAALAHARPGDAVLSEEAKDDAARTDADRVWIIDPLDGTREFAERSADVQAGTAPWRDDFAVHVALWVRGVEDVTDGPGGLAAGAVALPARGVVHTTGAPSPAADREADARAVLAGERPLRIAASRSRPPAFVAELARRDDVELVPMGSAGVKVVSVVDGTVDAYVHGGGQYEWDSAAPVAVALAAGYDCTRLDGTPLEYNRQDPWLPDLFVCHPALAVHLRAALQGVGVAIKEGAQS</sequence>
<protein>
    <submittedName>
        <fullName evidence="1">3'(2'), 5'-bisphosphate nucleotidase</fullName>
        <ecNumber evidence="1">3.1.3.7</ecNumber>
    </submittedName>
</protein>
<dbReference type="EMBL" id="JABEZU010000002">
    <property type="protein sequence ID" value="NOV97579.1"/>
    <property type="molecule type" value="Genomic_DNA"/>
</dbReference>
<keyword evidence="2" id="KW-1185">Reference proteome</keyword>
<dbReference type="PANTHER" id="PTHR43028:SF5">
    <property type="entry name" value="3'(2'),5'-BISPHOSPHATE NUCLEOTIDASE 1"/>
    <property type="match status" value="1"/>
</dbReference>
<dbReference type="SUPFAM" id="SSF56655">
    <property type="entry name" value="Carbohydrate phosphatase"/>
    <property type="match status" value="1"/>
</dbReference>
<dbReference type="PRINTS" id="PR00377">
    <property type="entry name" value="IMPHPHTASES"/>
</dbReference>
<keyword evidence="1" id="KW-0378">Hydrolase</keyword>
<comment type="caution">
    <text evidence="1">The sequence shown here is derived from an EMBL/GenBank/DDBJ whole genome shotgun (WGS) entry which is preliminary data.</text>
</comment>
<dbReference type="InterPro" id="IPR000760">
    <property type="entry name" value="Inositol_monophosphatase-like"/>
</dbReference>
<accession>A0ABX2A462</accession>
<name>A0ABX2A462_9MICO</name>
<dbReference type="RefSeq" id="WP_171783768.1">
    <property type="nucleotide sequence ID" value="NZ_BAAAML010000009.1"/>
</dbReference>
<dbReference type="PANTHER" id="PTHR43028">
    <property type="entry name" value="3'(2'),5'-BISPHOSPHATE NUCLEOTIDASE 1"/>
    <property type="match status" value="1"/>
</dbReference>
<dbReference type="Gene3D" id="3.40.190.80">
    <property type="match status" value="1"/>
</dbReference>
<gene>
    <name evidence="1" type="ORF">HDG69_002154</name>
</gene>
<dbReference type="Proteomes" id="UP000757540">
    <property type="component" value="Unassembled WGS sequence"/>
</dbReference>
<dbReference type="Gene3D" id="3.30.540.10">
    <property type="entry name" value="Fructose-1,6-Bisphosphatase, subunit A, domain 1"/>
    <property type="match status" value="1"/>
</dbReference>
<dbReference type="Pfam" id="PF00459">
    <property type="entry name" value="Inositol_P"/>
    <property type="match status" value="1"/>
</dbReference>
<reference evidence="1 2" key="1">
    <citation type="submission" date="2020-05" db="EMBL/GenBank/DDBJ databases">
        <title>Genomic Encyclopedia of Type Strains, Phase III (KMG-III): the genomes of soil and plant-associated and newly described type strains.</title>
        <authorList>
            <person name="Whitman W."/>
        </authorList>
    </citation>
    <scope>NUCLEOTIDE SEQUENCE [LARGE SCALE GENOMIC DNA]</scope>
    <source>
        <strain evidence="1 2">KCTC 19046</strain>
    </source>
</reference>
<evidence type="ECO:0000313" key="2">
    <source>
        <dbReference type="Proteomes" id="UP000757540"/>
    </source>
</evidence>